<dbReference type="InterPro" id="IPR032518">
    <property type="entry name" value="HepII_N"/>
</dbReference>
<dbReference type="Gene3D" id="2.70.98.70">
    <property type="match status" value="1"/>
</dbReference>
<evidence type="ECO:0000259" key="3">
    <source>
        <dbReference type="Pfam" id="PF07940"/>
    </source>
</evidence>
<evidence type="ECO:0000313" key="6">
    <source>
        <dbReference type="Proteomes" id="UP000236173"/>
    </source>
</evidence>
<dbReference type="PANTHER" id="PTHR38045">
    <property type="entry name" value="CHROMOSOME 1, WHOLE GENOME SHOTGUN SEQUENCE"/>
    <property type="match status" value="1"/>
</dbReference>
<evidence type="ECO:0000259" key="4">
    <source>
        <dbReference type="Pfam" id="PF16332"/>
    </source>
</evidence>
<dbReference type="InterPro" id="IPR008929">
    <property type="entry name" value="Chondroitin_lyas"/>
</dbReference>
<evidence type="ECO:0000313" key="5">
    <source>
        <dbReference type="EMBL" id="GBC99407.1"/>
    </source>
</evidence>
<proteinExistence type="predicted"/>
<reference evidence="6" key="1">
    <citation type="submission" date="2017-09" db="EMBL/GenBank/DDBJ databases">
        <title>Metaegenomics of thermophilic ammonia-oxidizing enrichment culture.</title>
        <authorList>
            <person name="Kato S."/>
            <person name="Suzuki K."/>
        </authorList>
    </citation>
    <scope>NUCLEOTIDE SEQUENCE [LARGE SCALE GENOMIC DNA]</scope>
</reference>
<dbReference type="EMBL" id="BEHT01000026">
    <property type="protein sequence ID" value="GBC99407.1"/>
    <property type="molecule type" value="Genomic_DNA"/>
</dbReference>
<dbReference type="InterPro" id="IPR012480">
    <property type="entry name" value="Hepar_II_III_C"/>
</dbReference>
<feature type="domain" description="Heparinase II N-terminal" evidence="4">
    <location>
        <begin position="30"/>
        <end position="449"/>
    </location>
</feature>
<dbReference type="GO" id="GO:0016829">
    <property type="term" value="F:lyase activity"/>
    <property type="evidence" value="ECO:0007669"/>
    <property type="project" value="InterPro"/>
</dbReference>
<name>A0A2H5XE41_9BACT</name>
<comment type="caution">
    <text evidence="5">The sequence shown here is derived from an EMBL/GenBank/DDBJ whole genome shotgun (WGS) entry which is preliminary data.</text>
</comment>
<dbReference type="GO" id="GO:0030313">
    <property type="term" value="C:cell envelope"/>
    <property type="evidence" value="ECO:0007669"/>
    <property type="project" value="UniProtKB-SubCell"/>
</dbReference>
<evidence type="ECO:0000256" key="2">
    <source>
        <dbReference type="SAM" id="SignalP"/>
    </source>
</evidence>
<accession>A0A2H5XE41</accession>
<keyword evidence="2" id="KW-0732">Signal</keyword>
<dbReference type="PANTHER" id="PTHR38045:SF1">
    <property type="entry name" value="HEPARINASE II_III-LIKE PROTEIN"/>
    <property type="match status" value="1"/>
</dbReference>
<dbReference type="Gene3D" id="2.60.40.10">
    <property type="entry name" value="Immunoglobulins"/>
    <property type="match status" value="1"/>
</dbReference>
<feature type="domain" description="Heparinase II/III-like C-terminal" evidence="3">
    <location>
        <begin position="479"/>
        <end position="675"/>
    </location>
</feature>
<dbReference type="AlphaFoldDB" id="A0A2H5XE41"/>
<dbReference type="InterPro" id="IPR013783">
    <property type="entry name" value="Ig-like_fold"/>
</dbReference>
<feature type="signal peptide" evidence="2">
    <location>
        <begin position="1"/>
        <end position="18"/>
    </location>
</feature>
<dbReference type="Proteomes" id="UP000236173">
    <property type="component" value="Unassembled WGS sequence"/>
</dbReference>
<feature type="chain" id="PRO_5014164872" evidence="2">
    <location>
        <begin position="19"/>
        <end position="793"/>
    </location>
</feature>
<gene>
    <name evidence="5" type="ORF">HRbin17_01931</name>
</gene>
<comment type="subcellular location">
    <subcellularLocation>
        <location evidence="1">Cell envelope</location>
    </subcellularLocation>
</comment>
<dbReference type="Pfam" id="PF07940">
    <property type="entry name" value="Hepar_II_III_C"/>
    <property type="match status" value="1"/>
</dbReference>
<protein>
    <submittedName>
        <fullName evidence="5">Uncharacterized protein</fullName>
    </submittedName>
</protein>
<dbReference type="Gene3D" id="1.50.10.100">
    <property type="entry name" value="Chondroitin AC/alginate lyase"/>
    <property type="match status" value="1"/>
</dbReference>
<organism evidence="5 6">
    <name type="scientific">Candidatus Fervidibacter japonicus</name>
    <dbReference type="NCBI Taxonomy" id="2035412"/>
    <lineage>
        <taxon>Bacteria</taxon>
        <taxon>Candidatus Fervidibacterota</taxon>
        <taxon>Candidatus Fervidibacter</taxon>
    </lineage>
</organism>
<evidence type="ECO:0000256" key="1">
    <source>
        <dbReference type="ARBA" id="ARBA00004196"/>
    </source>
</evidence>
<dbReference type="SUPFAM" id="SSF48230">
    <property type="entry name" value="Chondroitin AC/alginate lyase"/>
    <property type="match status" value="1"/>
</dbReference>
<sequence length="793" mass="90605">MRKWVIAMVVLMSSGAPAEMPDRPPRPSEWGYRPLDGSRVAVNPPSLTWVHDPAAAYYIVQWSTTPDFRDTVTVDKVRWCVYTYHAPLRVGTHFWRYRIIRKDGSVSEWSKVRRFTVPSDAAIFPQPSLDELLRRIPQDHPRLFFRPEEIPLLRKWASGEGRLTVEPLLREAERLLNSEPTPEPSVQASLRDPQTRQYWWANREQTLKACMEAETLALAYLLTGEKRFGEGARKWILHLASWDPDGPTNFRLNCEAAKPLLHRLPRAYDWAYDTLTEAEREKVRQVMRRRAMDAWRSGEVREGNGHLNEPYNSHGNRTWHKLAECAIAFLGELPEAERWLDYAVNKFFAAYPVWSDDDGGWHEGLSYWAGYMSKFIWWAEVAEKALGIDSFRKPFFARVGDYALYTAPPHSPDMGFGDLSHNRPSAGWSFVPYFAVKTRNPYLAWWAERWGMRLTTSDPVMRIVFGRLQLITPKPPADLPPSKVFSGIGVAVLNTTLLDAADNVQVRFKSSPFGRQSHGHDPHNAFTLNAYGDALLVNCVYRDWHGSPFHTQWCWSTKAHNALLVNGEGQKPHSPDPLGRIIAWELRDRVDYIAGDATAAYEGKLRRFVRHIVFVKPDVVIVADDVVAAQPSTFQWMLHGLSAFDVNEAAQTLALERERAGVLVHYITDEPLRFRQWSGYEPPPDITYMGGRTFPTQWHVEASTTRLRERVFTLTVLRPYRKGVRLERTLTVAQNETALMLTIPCAGNRTVTVAVRKPATTVASINGMRFASFAVVDDGQRRQEVGTADEGRR</sequence>
<dbReference type="Pfam" id="PF16332">
    <property type="entry name" value="DUF4962"/>
    <property type="match status" value="1"/>
</dbReference>